<dbReference type="GO" id="GO:0006355">
    <property type="term" value="P:regulation of DNA-templated transcription"/>
    <property type="evidence" value="ECO:0007669"/>
    <property type="project" value="InterPro"/>
</dbReference>
<proteinExistence type="predicted"/>
<dbReference type="Pfam" id="PF01352">
    <property type="entry name" value="KRAB"/>
    <property type="match status" value="1"/>
</dbReference>
<sequence>IQGFCTALTYLGTLQIRVFHLENTFAFRKQMSQKNSETVAVTFFDVAACFSEEEWKLLHEWQKELYKNVMKEIHQALVSLGPLIATNIFSLKAKEKEDACAKDHLDPERMQQGDHSARHENPIPIIESNIKEEMETYPMACVKTKKKENVHCSSGLSLVAAESETGFMDKGKSSIILDSDCVLLDPKEITKGDENMLNLSPTLYPVASVCIKVEDKACSMDYQNSARNRKECVTNAIDTKSTANSITQQQLCFWEEASASKQYGRSKSPTSDSTDYHQSNQKEEIEAIKQLARGKTPGTDGFPVKFYQAYVDRLAPRLADMFVGVLDCGTLPDFTRKKHKVTIPKKQDNAMGVTACRPLSIPNLDDKILSKILARQGAVAKMAAVSDAP</sequence>
<dbReference type="SUPFAM" id="SSF109640">
    <property type="entry name" value="KRAB domain (Kruppel-associated box)"/>
    <property type="match status" value="1"/>
</dbReference>
<name>A0AAV7VWA5_PLEWA</name>
<evidence type="ECO:0000313" key="3">
    <source>
        <dbReference type="Proteomes" id="UP001066276"/>
    </source>
</evidence>
<keyword evidence="3" id="KW-1185">Reference proteome</keyword>
<reference evidence="2" key="1">
    <citation type="journal article" date="2022" name="bioRxiv">
        <title>Sequencing and chromosome-scale assembly of the giantPleurodeles waltlgenome.</title>
        <authorList>
            <person name="Brown T."/>
            <person name="Elewa A."/>
            <person name="Iarovenko S."/>
            <person name="Subramanian E."/>
            <person name="Araus A.J."/>
            <person name="Petzold A."/>
            <person name="Susuki M."/>
            <person name="Suzuki K.-i.T."/>
            <person name="Hayashi T."/>
            <person name="Toyoda A."/>
            <person name="Oliveira C."/>
            <person name="Osipova E."/>
            <person name="Leigh N.D."/>
            <person name="Simon A."/>
            <person name="Yun M.H."/>
        </authorList>
    </citation>
    <scope>NUCLEOTIDE SEQUENCE</scope>
    <source>
        <strain evidence="2">20211129_DDA</strain>
        <tissue evidence="2">Liver</tissue>
    </source>
</reference>
<accession>A0AAV7VWA5</accession>
<dbReference type="PROSITE" id="PS50805">
    <property type="entry name" value="KRAB"/>
    <property type="match status" value="1"/>
</dbReference>
<dbReference type="SMART" id="SM00349">
    <property type="entry name" value="KRAB"/>
    <property type="match status" value="1"/>
</dbReference>
<dbReference type="AlphaFoldDB" id="A0AAV7VWA5"/>
<dbReference type="InterPro" id="IPR050169">
    <property type="entry name" value="Krueppel_C2H2_ZnF"/>
</dbReference>
<dbReference type="CDD" id="cd07765">
    <property type="entry name" value="KRAB_A-box"/>
    <property type="match status" value="1"/>
</dbReference>
<dbReference type="SUPFAM" id="SSF56672">
    <property type="entry name" value="DNA/RNA polymerases"/>
    <property type="match status" value="1"/>
</dbReference>
<comment type="caution">
    <text evidence="2">The sequence shown here is derived from an EMBL/GenBank/DDBJ whole genome shotgun (WGS) entry which is preliminary data.</text>
</comment>
<feature type="domain" description="KRAB" evidence="1">
    <location>
        <begin position="41"/>
        <end position="120"/>
    </location>
</feature>
<dbReference type="PANTHER" id="PTHR23232:SF142">
    <property type="entry name" value="GASTRULA ZINC FINGER PROTEIN XLCGF57.1-LIKE-RELATED"/>
    <property type="match status" value="1"/>
</dbReference>
<feature type="non-terminal residue" evidence="2">
    <location>
        <position position="1"/>
    </location>
</feature>
<evidence type="ECO:0000313" key="2">
    <source>
        <dbReference type="EMBL" id="KAJ1204811.1"/>
    </source>
</evidence>
<dbReference type="Gene3D" id="6.10.140.140">
    <property type="match status" value="1"/>
</dbReference>
<dbReference type="EMBL" id="JANPWB010000002">
    <property type="protein sequence ID" value="KAJ1204811.1"/>
    <property type="molecule type" value="Genomic_DNA"/>
</dbReference>
<dbReference type="InterPro" id="IPR036051">
    <property type="entry name" value="KRAB_dom_sf"/>
</dbReference>
<dbReference type="InterPro" id="IPR001909">
    <property type="entry name" value="KRAB"/>
</dbReference>
<protein>
    <recommendedName>
        <fullName evidence="1">KRAB domain-containing protein</fullName>
    </recommendedName>
</protein>
<dbReference type="InterPro" id="IPR043502">
    <property type="entry name" value="DNA/RNA_pol_sf"/>
</dbReference>
<dbReference type="PANTHER" id="PTHR23232">
    <property type="entry name" value="KRAB DOMAIN C2H2 ZINC FINGER"/>
    <property type="match status" value="1"/>
</dbReference>
<gene>
    <name evidence="2" type="ORF">NDU88_000249</name>
</gene>
<dbReference type="Proteomes" id="UP001066276">
    <property type="component" value="Chromosome 1_2"/>
</dbReference>
<evidence type="ECO:0000259" key="1">
    <source>
        <dbReference type="PROSITE" id="PS50805"/>
    </source>
</evidence>
<organism evidence="2 3">
    <name type="scientific">Pleurodeles waltl</name>
    <name type="common">Iberian ribbed newt</name>
    <dbReference type="NCBI Taxonomy" id="8319"/>
    <lineage>
        <taxon>Eukaryota</taxon>
        <taxon>Metazoa</taxon>
        <taxon>Chordata</taxon>
        <taxon>Craniata</taxon>
        <taxon>Vertebrata</taxon>
        <taxon>Euteleostomi</taxon>
        <taxon>Amphibia</taxon>
        <taxon>Batrachia</taxon>
        <taxon>Caudata</taxon>
        <taxon>Salamandroidea</taxon>
        <taxon>Salamandridae</taxon>
        <taxon>Pleurodelinae</taxon>
        <taxon>Pleurodeles</taxon>
    </lineage>
</organism>